<accession>A0A0P1IZA7</accession>
<dbReference type="GO" id="GO:0007165">
    <property type="term" value="P:signal transduction"/>
    <property type="evidence" value="ECO:0007669"/>
    <property type="project" value="TreeGrafter"/>
</dbReference>
<keyword evidence="2" id="KW-0460">Magnesium</keyword>
<dbReference type="EC" id="3.1.3.25" evidence="3"/>
<feature type="binding site" evidence="2">
    <location>
        <position position="92"/>
    </location>
    <ligand>
        <name>Mg(2+)</name>
        <dbReference type="ChEBI" id="CHEBI:18420"/>
        <label>1</label>
        <note>catalytic</note>
    </ligand>
</feature>
<dbReference type="GO" id="GO:0006020">
    <property type="term" value="P:inositol metabolic process"/>
    <property type="evidence" value="ECO:0007669"/>
    <property type="project" value="TreeGrafter"/>
</dbReference>
<reference evidence="4" key="1">
    <citation type="submission" date="2015-09" db="EMBL/GenBank/DDBJ databases">
        <authorList>
            <person name="Rodrigo-Torres Lidia"/>
            <person name="Arahal R.David."/>
        </authorList>
    </citation>
    <scope>NUCLEOTIDE SEQUENCE [LARGE SCALE GENOMIC DNA]</scope>
    <source>
        <strain evidence="4">CECT 5114</strain>
    </source>
</reference>
<evidence type="ECO:0000256" key="2">
    <source>
        <dbReference type="PIRSR" id="PIRSR600760-2"/>
    </source>
</evidence>
<feature type="binding site" evidence="2">
    <location>
        <position position="214"/>
    </location>
    <ligand>
        <name>Mg(2+)</name>
        <dbReference type="ChEBI" id="CHEBI:18420"/>
        <label>1</label>
        <note>catalytic</note>
    </ligand>
</feature>
<dbReference type="InterPro" id="IPR000760">
    <property type="entry name" value="Inositol_monophosphatase-like"/>
</dbReference>
<evidence type="ECO:0000256" key="1">
    <source>
        <dbReference type="ARBA" id="ARBA00009759"/>
    </source>
</evidence>
<dbReference type="PANTHER" id="PTHR20854:SF4">
    <property type="entry name" value="INOSITOL-1-MONOPHOSPHATASE-RELATED"/>
    <property type="match status" value="1"/>
</dbReference>
<keyword evidence="4" id="KW-1185">Reference proteome</keyword>
<dbReference type="Gene3D" id="3.40.190.80">
    <property type="match status" value="1"/>
</dbReference>
<dbReference type="STRING" id="1715691.TA5113_03115"/>
<dbReference type="SUPFAM" id="SSF56655">
    <property type="entry name" value="Carbohydrate phosphatase"/>
    <property type="match status" value="1"/>
</dbReference>
<proteinExistence type="inferred from homology"/>
<protein>
    <submittedName>
        <fullName evidence="3">Inositol-1-monophosphatase</fullName>
        <ecNumber evidence="3">3.1.3.25</ecNumber>
    </submittedName>
</protein>
<dbReference type="OrthoDB" id="9785695at2"/>
<comment type="cofactor">
    <cofactor evidence="2">
        <name>Mg(2+)</name>
        <dbReference type="ChEBI" id="CHEBI:18420"/>
    </cofactor>
</comment>
<organism evidence="3 4">
    <name type="scientific">Cognatishimia activa</name>
    <dbReference type="NCBI Taxonomy" id="1715691"/>
    <lineage>
        <taxon>Bacteria</taxon>
        <taxon>Pseudomonadati</taxon>
        <taxon>Pseudomonadota</taxon>
        <taxon>Alphaproteobacteria</taxon>
        <taxon>Rhodobacterales</taxon>
        <taxon>Paracoccaceae</taxon>
        <taxon>Cognatishimia</taxon>
    </lineage>
</organism>
<sequence length="260" mass="27969">MSKQRMSDLEHYISTALKLAADATETAHQTWSQDLLVDYKADGSALTQADLNIEIRWREAIRKNYPSHGILGEEFGTETGDSAFTWVLDPIDGTRAFGAGLLNYASLISLCRDGTPILGLIALPMPGLLFWAAEGHGTHFEGRRVHTSGRQELDHSVIHLANPESFGSESLSLYDQLKTKGKQRVYDAGSPAYGALSRGLIDLSLNGDDLDAFDICALCPIVQEAGGVISDLNGKPLSILSKGAIVASASPALHQHVLSL</sequence>
<name>A0A0P1IZA7_9RHOB</name>
<dbReference type="PRINTS" id="PR00377">
    <property type="entry name" value="IMPHPHTASES"/>
</dbReference>
<dbReference type="Proteomes" id="UP000051184">
    <property type="component" value="Unassembled WGS sequence"/>
</dbReference>
<dbReference type="AlphaFoldDB" id="A0A0P1IZA7"/>
<comment type="similarity">
    <text evidence="1">Belongs to the inositol monophosphatase superfamily.</text>
</comment>
<dbReference type="EMBL" id="CYUE01000021">
    <property type="protein sequence ID" value="CUK27066.1"/>
    <property type="molecule type" value="Genomic_DNA"/>
</dbReference>
<keyword evidence="2" id="KW-0479">Metal-binding</keyword>
<dbReference type="PANTHER" id="PTHR20854">
    <property type="entry name" value="INOSITOL MONOPHOSPHATASE"/>
    <property type="match status" value="1"/>
</dbReference>
<feature type="binding site" evidence="2">
    <location>
        <position position="91"/>
    </location>
    <ligand>
        <name>Mg(2+)</name>
        <dbReference type="ChEBI" id="CHEBI:18420"/>
        <label>1</label>
        <note>catalytic</note>
    </ligand>
</feature>
<keyword evidence="3" id="KW-0378">Hydrolase</keyword>
<dbReference type="Pfam" id="PF00459">
    <property type="entry name" value="Inositol_P"/>
    <property type="match status" value="1"/>
</dbReference>
<feature type="binding site" evidence="2">
    <location>
        <position position="73"/>
    </location>
    <ligand>
        <name>Mg(2+)</name>
        <dbReference type="ChEBI" id="CHEBI:18420"/>
        <label>1</label>
        <note>catalytic</note>
    </ligand>
</feature>
<dbReference type="GO" id="GO:0046872">
    <property type="term" value="F:metal ion binding"/>
    <property type="evidence" value="ECO:0007669"/>
    <property type="project" value="UniProtKB-KW"/>
</dbReference>
<dbReference type="Gene3D" id="3.30.540.10">
    <property type="entry name" value="Fructose-1,6-Bisphosphatase, subunit A, domain 1"/>
    <property type="match status" value="1"/>
</dbReference>
<feature type="binding site" evidence="2">
    <location>
        <position position="89"/>
    </location>
    <ligand>
        <name>Mg(2+)</name>
        <dbReference type="ChEBI" id="CHEBI:18420"/>
        <label>1</label>
        <note>catalytic</note>
    </ligand>
</feature>
<dbReference type="GO" id="GO:0008934">
    <property type="term" value="F:inositol monophosphate 1-phosphatase activity"/>
    <property type="evidence" value="ECO:0007669"/>
    <property type="project" value="TreeGrafter"/>
</dbReference>
<gene>
    <name evidence="3" type="primary">suhB_3</name>
    <name evidence="3" type="ORF">TA5114_02887</name>
</gene>
<evidence type="ECO:0000313" key="3">
    <source>
        <dbReference type="EMBL" id="CUK27066.1"/>
    </source>
</evidence>
<evidence type="ECO:0000313" key="4">
    <source>
        <dbReference type="Proteomes" id="UP000051184"/>
    </source>
</evidence>